<comment type="caution">
    <text evidence="11">The sequence shown here is derived from an EMBL/GenBank/DDBJ whole genome shotgun (WGS) entry which is preliminary data.</text>
</comment>
<dbReference type="InterPro" id="IPR003369">
    <property type="entry name" value="TatA/B/E"/>
</dbReference>
<dbReference type="Pfam" id="PF02416">
    <property type="entry name" value="TatA_B_E"/>
    <property type="match status" value="1"/>
</dbReference>
<protein>
    <recommendedName>
        <fullName evidence="9">Sec-independent protein translocase protein TatA</fullName>
    </recommendedName>
</protein>
<name>A0ABU1FPU6_9MICC</name>
<keyword evidence="3 9" id="KW-1003">Cell membrane</keyword>
<dbReference type="RefSeq" id="WP_310536069.1">
    <property type="nucleotide sequence ID" value="NZ_BAAAOC010000008.1"/>
</dbReference>
<dbReference type="Proteomes" id="UP001260872">
    <property type="component" value="Unassembled WGS sequence"/>
</dbReference>
<keyword evidence="5 9" id="KW-0653">Protein transport</keyword>
<feature type="region of interest" description="Disordered" evidence="10">
    <location>
        <begin position="40"/>
        <end position="97"/>
    </location>
</feature>
<dbReference type="HAMAP" id="MF_00236">
    <property type="entry name" value="TatA_E"/>
    <property type="match status" value="1"/>
</dbReference>
<evidence type="ECO:0000256" key="10">
    <source>
        <dbReference type="SAM" id="MobiDB-lite"/>
    </source>
</evidence>
<evidence type="ECO:0000313" key="11">
    <source>
        <dbReference type="EMBL" id="MDR5710679.1"/>
    </source>
</evidence>
<dbReference type="NCBIfam" id="NF001854">
    <property type="entry name" value="PRK00575.1"/>
    <property type="match status" value="1"/>
</dbReference>
<dbReference type="NCBIfam" id="TIGR01411">
    <property type="entry name" value="tatAE"/>
    <property type="match status" value="1"/>
</dbReference>
<dbReference type="InterPro" id="IPR006312">
    <property type="entry name" value="TatA/E"/>
</dbReference>
<keyword evidence="12" id="KW-1185">Reference proteome</keyword>
<dbReference type="EMBL" id="JAVKGT010000001">
    <property type="protein sequence ID" value="MDR5710679.1"/>
    <property type="molecule type" value="Genomic_DNA"/>
</dbReference>
<evidence type="ECO:0000256" key="9">
    <source>
        <dbReference type="HAMAP-Rule" id="MF_00236"/>
    </source>
</evidence>
<evidence type="ECO:0000256" key="8">
    <source>
        <dbReference type="ARBA" id="ARBA00023136"/>
    </source>
</evidence>
<reference evidence="12" key="1">
    <citation type="submission" date="2023-07" db="EMBL/GenBank/DDBJ databases">
        <title>Description of three actinobacteria isolated from air of manufacturing shop in a pharmaceutical factory.</title>
        <authorList>
            <person name="Zhang D.-F."/>
        </authorList>
    </citation>
    <scope>NUCLEOTIDE SEQUENCE [LARGE SCALE GENOMIC DNA]</scope>
    <source>
        <strain evidence="12">CCTCC AB 207010</strain>
    </source>
</reference>
<evidence type="ECO:0000256" key="6">
    <source>
        <dbReference type="ARBA" id="ARBA00022989"/>
    </source>
</evidence>
<accession>A0ABU1FPU6</accession>
<evidence type="ECO:0000256" key="7">
    <source>
        <dbReference type="ARBA" id="ARBA00023010"/>
    </source>
</evidence>
<dbReference type="Gene3D" id="1.20.5.3310">
    <property type="match status" value="1"/>
</dbReference>
<comment type="function">
    <text evidence="9">Part of the twin-arginine translocation (Tat) system that transports large folded proteins containing a characteristic twin-arginine motif in their signal peptide across membranes. TatA could form the protein-conducting channel of the Tat system.</text>
</comment>
<comment type="subcellular location">
    <subcellularLocation>
        <location evidence="1 9">Cell membrane</location>
        <topology evidence="1 9">Single-pass membrane protein</topology>
    </subcellularLocation>
</comment>
<feature type="compositionally biased region" description="Basic and acidic residues" evidence="10">
    <location>
        <begin position="40"/>
        <end position="79"/>
    </location>
</feature>
<evidence type="ECO:0000256" key="5">
    <source>
        <dbReference type="ARBA" id="ARBA00022927"/>
    </source>
</evidence>
<evidence type="ECO:0000256" key="4">
    <source>
        <dbReference type="ARBA" id="ARBA00022692"/>
    </source>
</evidence>
<comment type="similarity">
    <text evidence="9">Belongs to the TatA/E family.</text>
</comment>
<sequence>MNIQGWQWVIILAIVLLLFGAPKLPKLAKSMGESMRIFKSEVKTMREDENPKDRETAQERPAVEGRVIDAEGTSRRADDAQAPAAEQPTRAPRDDRA</sequence>
<keyword evidence="4 9" id="KW-0812">Transmembrane</keyword>
<dbReference type="PANTHER" id="PTHR42982:SF8">
    <property type="entry name" value="SEC-INDEPENDENT PROTEIN TRANSLOCASE PROTEIN TATA"/>
    <property type="match status" value="1"/>
</dbReference>
<keyword evidence="7 9" id="KW-0811">Translocation</keyword>
<evidence type="ECO:0000256" key="3">
    <source>
        <dbReference type="ARBA" id="ARBA00022475"/>
    </source>
</evidence>
<proteinExistence type="inferred from homology"/>
<dbReference type="PANTHER" id="PTHR42982">
    <property type="entry name" value="SEC-INDEPENDENT PROTEIN TRANSLOCASE PROTEIN TATA"/>
    <property type="match status" value="1"/>
</dbReference>
<feature type="transmembrane region" description="Helical" evidence="9">
    <location>
        <begin position="6"/>
        <end position="25"/>
    </location>
</feature>
<keyword evidence="8 9" id="KW-0472">Membrane</keyword>
<organism evidence="11 12">
    <name type="scientific">Nesterenkonia flava</name>
    <dbReference type="NCBI Taxonomy" id="469799"/>
    <lineage>
        <taxon>Bacteria</taxon>
        <taxon>Bacillati</taxon>
        <taxon>Actinomycetota</taxon>
        <taxon>Actinomycetes</taxon>
        <taxon>Micrococcales</taxon>
        <taxon>Micrococcaceae</taxon>
        <taxon>Nesterenkonia</taxon>
    </lineage>
</organism>
<evidence type="ECO:0000256" key="1">
    <source>
        <dbReference type="ARBA" id="ARBA00004162"/>
    </source>
</evidence>
<evidence type="ECO:0000313" key="12">
    <source>
        <dbReference type="Proteomes" id="UP001260872"/>
    </source>
</evidence>
<evidence type="ECO:0000256" key="2">
    <source>
        <dbReference type="ARBA" id="ARBA00022448"/>
    </source>
</evidence>
<gene>
    <name evidence="9 11" type="primary">tatA</name>
    <name evidence="11" type="ORF">RH857_00780</name>
</gene>
<keyword evidence="6 9" id="KW-1133">Transmembrane helix</keyword>
<comment type="subunit">
    <text evidence="9">The Tat system comprises two distinct complexes: a TatABC complex, containing multiple copies of TatA, TatB and TatC subunits, and a separate TatA complex, containing only TatA subunits. Substrates initially bind to the TatABC complex, which probably triggers association of the separate TatA complex to form the active translocon.</text>
</comment>
<keyword evidence="2 9" id="KW-0813">Transport</keyword>